<dbReference type="GO" id="GO:0004830">
    <property type="term" value="F:tryptophan-tRNA ligase activity"/>
    <property type="evidence" value="ECO:0007669"/>
    <property type="project" value="UniProtKB-EC"/>
</dbReference>
<evidence type="ECO:0000256" key="6">
    <source>
        <dbReference type="ARBA" id="ARBA00022840"/>
    </source>
</evidence>
<dbReference type="AlphaFoldDB" id="A0AAE1GBP1"/>
<gene>
    <name evidence="15" type="ORF">Pcinc_007010</name>
</gene>
<comment type="caution">
    <text evidence="15">The sequence shown here is derived from an EMBL/GenBank/DDBJ whole genome shotgun (WGS) entry which is preliminary data.</text>
</comment>
<dbReference type="GO" id="GO:0070183">
    <property type="term" value="P:mitochondrial tryptophanyl-tRNA aminoacylation"/>
    <property type="evidence" value="ECO:0007669"/>
    <property type="project" value="TreeGrafter"/>
</dbReference>
<dbReference type="GO" id="GO:0005759">
    <property type="term" value="C:mitochondrial matrix"/>
    <property type="evidence" value="ECO:0007669"/>
    <property type="project" value="UniProtKB-SubCell"/>
</dbReference>
<keyword evidence="8 14" id="KW-0030">Aminoacyl-tRNA synthetase</keyword>
<dbReference type="FunFam" id="3.40.50.620:FF:000082">
    <property type="entry name" value="MSW1p Mitochondrial tryptophanyl-tRNA synthetase"/>
    <property type="match status" value="1"/>
</dbReference>
<comment type="similarity">
    <text evidence="2 14">Belongs to the class-I aminoacyl-tRNA synthetase family.</text>
</comment>
<name>A0AAE1GBP1_PETCI</name>
<evidence type="ECO:0000256" key="13">
    <source>
        <dbReference type="ARBA" id="ARBA00080951"/>
    </source>
</evidence>
<dbReference type="InterPro" id="IPR002306">
    <property type="entry name" value="Trp-tRNA-ligase"/>
</dbReference>
<comment type="subcellular location">
    <subcellularLocation>
        <location evidence="1">Mitochondrion matrix</location>
    </subcellularLocation>
</comment>
<evidence type="ECO:0000256" key="12">
    <source>
        <dbReference type="ARBA" id="ARBA00069760"/>
    </source>
</evidence>
<evidence type="ECO:0000256" key="11">
    <source>
        <dbReference type="ARBA" id="ARBA00059972"/>
    </source>
</evidence>
<dbReference type="NCBIfam" id="TIGR00233">
    <property type="entry name" value="trpS"/>
    <property type="match status" value="1"/>
</dbReference>
<dbReference type="EMBL" id="JAWQEG010000514">
    <property type="protein sequence ID" value="KAK3888941.1"/>
    <property type="molecule type" value="Genomic_DNA"/>
</dbReference>
<dbReference type="PANTHER" id="PTHR43766">
    <property type="entry name" value="TRYPTOPHAN--TRNA LIGASE, MITOCHONDRIAL"/>
    <property type="match status" value="1"/>
</dbReference>
<dbReference type="FunFam" id="1.10.240.10:FF:000002">
    <property type="entry name" value="Tryptophan--tRNA ligase"/>
    <property type="match status" value="1"/>
</dbReference>
<evidence type="ECO:0000256" key="14">
    <source>
        <dbReference type="RuleBase" id="RU363036"/>
    </source>
</evidence>
<proteinExistence type="inferred from homology"/>
<evidence type="ECO:0000313" key="16">
    <source>
        <dbReference type="Proteomes" id="UP001286313"/>
    </source>
</evidence>
<dbReference type="HAMAP" id="MF_00140_B">
    <property type="entry name" value="Trp_tRNA_synth_B"/>
    <property type="match status" value="1"/>
</dbReference>
<dbReference type="SUPFAM" id="SSF52374">
    <property type="entry name" value="Nucleotidylyl transferase"/>
    <property type="match status" value="1"/>
</dbReference>
<accession>A0AAE1GBP1</accession>
<organism evidence="15 16">
    <name type="scientific">Petrolisthes cinctipes</name>
    <name type="common">Flat porcelain crab</name>
    <dbReference type="NCBI Taxonomy" id="88211"/>
    <lineage>
        <taxon>Eukaryota</taxon>
        <taxon>Metazoa</taxon>
        <taxon>Ecdysozoa</taxon>
        <taxon>Arthropoda</taxon>
        <taxon>Crustacea</taxon>
        <taxon>Multicrustacea</taxon>
        <taxon>Malacostraca</taxon>
        <taxon>Eumalacostraca</taxon>
        <taxon>Eucarida</taxon>
        <taxon>Decapoda</taxon>
        <taxon>Pleocyemata</taxon>
        <taxon>Anomura</taxon>
        <taxon>Galatheoidea</taxon>
        <taxon>Porcellanidae</taxon>
        <taxon>Petrolisthes</taxon>
    </lineage>
</organism>
<dbReference type="InterPro" id="IPR050203">
    <property type="entry name" value="Trp-tRNA_synthetase"/>
</dbReference>
<reference evidence="15" key="1">
    <citation type="submission" date="2023-10" db="EMBL/GenBank/DDBJ databases">
        <title>Genome assemblies of two species of porcelain crab, Petrolisthes cinctipes and Petrolisthes manimaculis (Anomura: Porcellanidae).</title>
        <authorList>
            <person name="Angst P."/>
        </authorList>
    </citation>
    <scope>NUCLEOTIDE SEQUENCE</scope>
    <source>
        <strain evidence="15">PB745_01</strain>
        <tissue evidence="15">Gill</tissue>
    </source>
</reference>
<comment type="catalytic activity">
    <reaction evidence="10">
        <text>tRNA(Trp) + L-tryptophan + ATP = L-tryptophyl-tRNA(Trp) + AMP + diphosphate + H(+)</text>
        <dbReference type="Rhea" id="RHEA:24080"/>
        <dbReference type="Rhea" id="RHEA-COMP:9671"/>
        <dbReference type="Rhea" id="RHEA-COMP:9705"/>
        <dbReference type="ChEBI" id="CHEBI:15378"/>
        <dbReference type="ChEBI" id="CHEBI:30616"/>
        <dbReference type="ChEBI" id="CHEBI:33019"/>
        <dbReference type="ChEBI" id="CHEBI:57912"/>
        <dbReference type="ChEBI" id="CHEBI:78442"/>
        <dbReference type="ChEBI" id="CHEBI:78535"/>
        <dbReference type="ChEBI" id="CHEBI:456215"/>
        <dbReference type="EC" id="6.1.1.2"/>
    </reaction>
</comment>
<dbReference type="GO" id="GO:0005524">
    <property type="term" value="F:ATP binding"/>
    <property type="evidence" value="ECO:0007669"/>
    <property type="project" value="UniProtKB-KW"/>
</dbReference>
<dbReference type="CDD" id="cd00806">
    <property type="entry name" value="TrpRS_core"/>
    <property type="match status" value="1"/>
</dbReference>
<evidence type="ECO:0000256" key="3">
    <source>
        <dbReference type="ARBA" id="ARBA00013161"/>
    </source>
</evidence>
<evidence type="ECO:0000256" key="1">
    <source>
        <dbReference type="ARBA" id="ARBA00004305"/>
    </source>
</evidence>
<dbReference type="PROSITE" id="PS00178">
    <property type="entry name" value="AA_TRNA_LIGASE_I"/>
    <property type="match status" value="1"/>
</dbReference>
<dbReference type="InterPro" id="IPR002305">
    <property type="entry name" value="aa-tRNA-synth_Ic"/>
</dbReference>
<dbReference type="Proteomes" id="UP001286313">
    <property type="component" value="Unassembled WGS sequence"/>
</dbReference>
<evidence type="ECO:0000256" key="8">
    <source>
        <dbReference type="ARBA" id="ARBA00023146"/>
    </source>
</evidence>
<evidence type="ECO:0000256" key="2">
    <source>
        <dbReference type="ARBA" id="ARBA00005594"/>
    </source>
</evidence>
<dbReference type="InterPro" id="IPR024109">
    <property type="entry name" value="Trp-tRNA-ligase_bac-type"/>
</dbReference>
<dbReference type="Gene3D" id="1.10.240.10">
    <property type="entry name" value="Tyrosyl-Transfer RNA Synthetase"/>
    <property type="match status" value="1"/>
</dbReference>
<evidence type="ECO:0000256" key="9">
    <source>
        <dbReference type="ARBA" id="ARBA00030268"/>
    </source>
</evidence>
<evidence type="ECO:0000256" key="10">
    <source>
        <dbReference type="ARBA" id="ARBA00049929"/>
    </source>
</evidence>
<dbReference type="InterPro" id="IPR001412">
    <property type="entry name" value="aa-tRNA-synth_I_CS"/>
</dbReference>
<dbReference type="InterPro" id="IPR014729">
    <property type="entry name" value="Rossmann-like_a/b/a_fold"/>
</dbReference>
<keyword evidence="16" id="KW-1185">Reference proteome</keyword>
<dbReference type="Pfam" id="PF00579">
    <property type="entry name" value="tRNA-synt_1b"/>
    <property type="match status" value="1"/>
</dbReference>
<dbReference type="EC" id="6.1.1.2" evidence="3"/>
<evidence type="ECO:0000256" key="7">
    <source>
        <dbReference type="ARBA" id="ARBA00022917"/>
    </source>
</evidence>
<protein>
    <recommendedName>
        <fullName evidence="12">Tryptophan--tRNA ligase, mitochondrial</fullName>
        <ecNumber evidence="3">6.1.1.2</ecNumber>
    </recommendedName>
    <alternativeName>
        <fullName evidence="13">(Mt)TrpRS</fullName>
    </alternativeName>
    <alternativeName>
        <fullName evidence="9">Tryptophanyl-tRNA synthetase</fullName>
    </alternativeName>
</protein>
<dbReference type="Gene3D" id="3.40.50.620">
    <property type="entry name" value="HUPs"/>
    <property type="match status" value="1"/>
</dbReference>
<keyword evidence="4 14" id="KW-0436">Ligase</keyword>
<dbReference type="PANTHER" id="PTHR43766:SF1">
    <property type="entry name" value="TRYPTOPHAN--TRNA LIGASE, MITOCHONDRIAL"/>
    <property type="match status" value="1"/>
</dbReference>
<comment type="function">
    <text evidence="11">Catalyzes the attachment of tryptophan to tRNA(Trp) in a two-step reaction: tryptophan is first activated by ATP to form Trp-AMP and then transferred to the acceptor end of tRNA(Trp).</text>
</comment>
<evidence type="ECO:0000256" key="5">
    <source>
        <dbReference type="ARBA" id="ARBA00022741"/>
    </source>
</evidence>
<dbReference type="PRINTS" id="PR01039">
    <property type="entry name" value="TRNASYNTHTRP"/>
</dbReference>
<keyword evidence="6 14" id="KW-0067">ATP-binding</keyword>
<keyword evidence="5 14" id="KW-0547">Nucleotide-binding</keyword>
<evidence type="ECO:0000256" key="4">
    <source>
        <dbReference type="ARBA" id="ARBA00022598"/>
    </source>
</evidence>
<keyword evidence="7 14" id="KW-0648">Protein biosynthesis</keyword>
<sequence length="448" mass="49159">MQQEGEEAARKPKGSKKMVVCGGVRGWMRPQWLVGWTHPALPHLTTTACTASSLARTATNSSLVKTTTTGSALASLCSLREGQGSQKGLGVVSKWQGKCHIHTDVRLRSEEGTTHPSHRIIFSGIQPTGVVHLGNYLGAVRQWVELQKGGDDVIFCVVDQHAITLPYDHTTLPAATRATVASLIACGVDPDTAVLYQQSRVPEHAQLNWVLTCLTTMARLTHLPQYKEKSQSLREVPLGLYAYPVLQAADILLYRATHVPVGEDQRQHIQLAAHLARVFNNRYGETFTLPHSLVADTAAARIRSLRHPDKKMSKSEVNPRGRIDLTDTPDIIRGKFKKAVTDFTSAVYYDPENRPGVSNLMAIHSEVTGQSFEDITEASSGLTTAQYKLVVADAVIELLNPIRLKLDALLANPAQLTALMDRGAERARERAIPTWQEVKRKVGLAPES</sequence>
<evidence type="ECO:0000313" key="15">
    <source>
        <dbReference type="EMBL" id="KAK3888941.1"/>
    </source>
</evidence>